<evidence type="ECO:0000256" key="5">
    <source>
        <dbReference type="ARBA" id="ARBA00022694"/>
    </source>
</evidence>
<dbReference type="OrthoDB" id="6349953at2759"/>
<dbReference type="Gene3D" id="3.40.50.150">
    <property type="entry name" value="Vaccinia Virus protein VP39"/>
    <property type="match status" value="1"/>
</dbReference>
<dbReference type="STRING" id="150374.A0A0M9VT13"/>
<evidence type="ECO:0000256" key="9">
    <source>
        <dbReference type="PROSITE-ProRule" id="PRU00958"/>
    </source>
</evidence>
<dbReference type="PANTHER" id="PTHR10631:SF3">
    <property type="entry name" value="TRNA (GUANINE(26)-N(2))-DIMETHYLTRANSFERASE"/>
    <property type="match status" value="1"/>
</dbReference>
<dbReference type="EC" id="2.1.1.216" evidence="7 9"/>
<keyword evidence="5 9" id="KW-0819">tRNA processing</keyword>
<dbReference type="GO" id="GO:0000049">
    <property type="term" value="F:tRNA binding"/>
    <property type="evidence" value="ECO:0007669"/>
    <property type="project" value="UniProtKB-UniRule"/>
</dbReference>
<dbReference type="Gene3D" id="3.30.56.70">
    <property type="entry name" value="N2,N2-dimethylguanosine tRNA methyltransferase, C-terminal domain"/>
    <property type="match status" value="1"/>
</dbReference>
<dbReference type="InterPro" id="IPR029063">
    <property type="entry name" value="SAM-dependent_MTases_sf"/>
</dbReference>
<dbReference type="AlphaFoldDB" id="A0A0M9VT13"/>
<keyword evidence="2 9" id="KW-0489">Methyltransferase</keyword>
<gene>
    <name evidence="11" type="ORF">ESCO_002954</name>
</gene>
<evidence type="ECO:0000256" key="6">
    <source>
        <dbReference type="ARBA" id="ARBA00022884"/>
    </source>
</evidence>
<sequence>MAGFAAKSDSLELDGKTFRVVSEGKATILVPQGAKIGEDRGEVQQVFYNPIQQYNRDLSVLAIKTYGEEALERKKEKLGEKFNKHGKKRKRDDKDEGAEGHETTGNDVEKPEAQEENAARPEDEKAHMPQFKILDALSASGLRALRYAHEIPFVTSVKANDLSPSAADSIRQNVRHNGMDGIISVTNEDALAHMYRAIADDLSKRDRHGNPATANKFDVIDLDPYGTAAPFFDAAVQAVRNDGGLLCITCTDSAVWAGHSYCEKTFALYGGTPVKGMHSHEVGLRLILNAVATSAARYGLTIEPLLSLSIDFYTKHFIRVTKSPQAVKFLGAKTMVVYSCDSGCQAWETQFLMRSKPSPNKKGNGAFYKHGPSLGPTTDRFCQHCGSKMHINGPMYGGHIHSPDFVRKLLGQIPRASSEVYGTLPRLEGMLRNVLEEYLPEPEETELVDPKEAKLAAVDRYPFFVIPTKLASIVGCQSPTDDMFRGALIHLGYRVGRSHCRAGSIKTDAPWSTVWWIMTEWIRQRSPIKADKFKPSMPGWKILHDAGLVGKDETTGKVEEPLDDGATKMEGVEVQDGSADAHEAKEVVDEKDPEAGEKKLRKTLVFNDDLARLGRQRDAERLVRYQMNPRADWGPLGKAKAR</sequence>
<keyword evidence="1 9" id="KW-0820">tRNA-binding</keyword>
<dbReference type="GO" id="GO:0005634">
    <property type="term" value="C:nucleus"/>
    <property type="evidence" value="ECO:0007669"/>
    <property type="project" value="TreeGrafter"/>
</dbReference>
<reference evidence="11 12" key="1">
    <citation type="submission" date="2015-07" db="EMBL/GenBank/DDBJ databases">
        <title>The genome of the fungus Escovopsis weberi, a specialized disease agent of ant agriculture.</title>
        <authorList>
            <person name="de Man T.J."/>
            <person name="Stajich J.E."/>
            <person name="Kubicek C.P."/>
            <person name="Chenthamara K."/>
            <person name="Atanasova L."/>
            <person name="Druzhinina I.S."/>
            <person name="Birnbaum S."/>
            <person name="Barribeau S.M."/>
            <person name="Teiling C."/>
            <person name="Suen G."/>
            <person name="Currie C."/>
            <person name="Gerardo N.M."/>
        </authorList>
    </citation>
    <scope>NUCLEOTIDE SEQUENCE [LARGE SCALE GENOMIC DNA]</scope>
</reference>
<keyword evidence="6 9" id="KW-0694">RNA-binding</keyword>
<evidence type="ECO:0000256" key="2">
    <source>
        <dbReference type="ARBA" id="ARBA00022603"/>
    </source>
</evidence>
<dbReference type="Proteomes" id="UP000053831">
    <property type="component" value="Unassembled WGS sequence"/>
</dbReference>
<keyword evidence="12" id="KW-1185">Reference proteome</keyword>
<name>A0A0M9VT13_ESCWE</name>
<organism evidence="11 12">
    <name type="scientific">Escovopsis weberi</name>
    <dbReference type="NCBI Taxonomy" id="150374"/>
    <lineage>
        <taxon>Eukaryota</taxon>
        <taxon>Fungi</taxon>
        <taxon>Dikarya</taxon>
        <taxon>Ascomycota</taxon>
        <taxon>Pezizomycotina</taxon>
        <taxon>Sordariomycetes</taxon>
        <taxon>Hypocreomycetidae</taxon>
        <taxon>Hypocreales</taxon>
        <taxon>Hypocreaceae</taxon>
        <taxon>Escovopsis</taxon>
    </lineage>
</organism>
<dbReference type="FunFam" id="3.30.56.70:FF:000001">
    <property type="entry name" value="tRNA (guanine(26)-N(2))-dimethyltransferase"/>
    <property type="match status" value="1"/>
</dbReference>
<proteinExistence type="inferred from homology"/>
<evidence type="ECO:0000256" key="10">
    <source>
        <dbReference type="SAM" id="MobiDB-lite"/>
    </source>
</evidence>
<comment type="catalytic activity">
    <reaction evidence="8 9">
        <text>guanosine(26) in tRNA + 2 S-adenosyl-L-methionine = N(2)-dimethylguanosine(26) in tRNA + 2 S-adenosyl-L-homocysteine + 2 H(+)</text>
        <dbReference type="Rhea" id="RHEA:43140"/>
        <dbReference type="Rhea" id="RHEA-COMP:10359"/>
        <dbReference type="Rhea" id="RHEA-COMP:10360"/>
        <dbReference type="ChEBI" id="CHEBI:15378"/>
        <dbReference type="ChEBI" id="CHEBI:57856"/>
        <dbReference type="ChEBI" id="CHEBI:59789"/>
        <dbReference type="ChEBI" id="CHEBI:74269"/>
        <dbReference type="ChEBI" id="CHEBI:74513"/>
        <dbReference type="EC" id="2.1.1.216"/>
    </reaction>
</comment>
<protein>
    <recommendedName>
        <fullName evidence="7 9">tRNA (guanine(26)-N(2))-dimethyltransferase</fullName>
        <ecNumber evidence="7 9">2.1.1.216</ecNumber>
    </recommendedName>
</protein>
<comment type="similarity">
    <text evidence="9">Belongs to the class I-like SAM-binding methyltransferase superfamily. Trm1 family.</text>
</comment>
<dbReference type="EMBL" id="LGSR01000022">
    <property type="protein sequence ID" value="KOS18289.1"/>
    <property type="molecule type" value="Genomic_DNA"/>
</dbReference>
<feature type="region of interest" description="Disordered" evidence="10">
    <location>
        <begin position="574"/>
        <end position="596"/>
    </location>
</feature>
<evidence type="ECO:0000256" key="3">
    <source>
        <dbReference type="ARBA" id="ARBA00022679"/>
    </source>
</evidence>
<evidence type="ECO:0000256" key="8">
    <source>
        <dbReference type="ARBA" id="ARBA00051897"/>
    </source>
</evidence>
<feature type="region of interest" description="Disordered" evidence="10">
    <location>
        <begin position="82"/>
        <end position="127"/>
    </location>
</feature>
<dbReference type="PANTHER" id="PTHR10631">
    <property type="entry name" value="N 2 ,N 2 -DIMETHYLGUANOSINE TRNA METHYLTRANSFERASE"/>
    <property type="match status" value="1"/>
</dbReference>
<dbReference type="InterPro" id="IPR042296">
    <property type="entry name" value="tRNA_met_Trm1_C"/>
</dbReference>
<keyword evidence="4 9" id="KW-0949">S-adenosyl-L-methionine</keyword>
<feature type="compositionally biased region" description="Basic and acidic residues" evidence="10">
    <location>
        <begin position="579"/>
        <end position="596"/>
    </location>
</feature>
<evidence type="ECO:0000256" key="1">
    <source>
        <dbReference type="ARBA" id="ARBA00022555"/>
    </source>
</evidence>
<dbReference type="SUPFAM" id="SSF53335">
    <property type="entry name" value="S-adenosyl-L-methionine-dependent methyltransferases"/>
    <property type="match status" value="1"/>
</dbReference>
<evidence type="ECO:0000256" key="4">
    <source>
        <dbReference type="ARBA" id="ARBA00022691"/>
    </source>
</evidence>
<accession>A0A0M9VT13</accession>
<dbReference type="PROSITE" id="PS51626">
    <property type="entry name" value="SAM_MT_TRM1"/>
    <property type="match status" value="1"/>
</dbReference>
<dbReference type="GO" id="GO:0160104">
    <property type="term" value="F:tRNA (guanine(26)-N2)-dimethyltransferase activity"/>
    <property type="evidence" value="ECO:0007669"/>
    <property type="project" value="UniProtKB-UniRule"/>
</dbReference>
<dbReference type="GO" id="GO:0002940">
    <property type="term" value="P:tRNA N2-guanine methylation"/>
    <property type="evidence" value="ECO:0007669"/>
    <property type="project" value="TreeGrafter"/>
</dbReference>
<comment type="caution">
    <text evidence="11">The sequence shown here is derived from an EMBL/GenBank/DDBJ whole genome shotgun (WGS) entry which is preliminary data.</text>
</comment>
<evidence type="ECO:0000256" key="7">
    <source>
        <dbReference type="ARBA" id="ARBA00039099"/>
    </source>
</evidence>
<feature type="compositionally biased region" description="Basic and acidic residues" evidence="10">
    <location>
        <begin position="92"/>
        <end position="127"/>
    </location>
</feature>
<dbReference type="NCBIfam" id="TIGR00308">
    <property type="entry name" value="TRM1"/>
    <property type="match status" value="1"/>
</dbReference>
<keyword evidence="3 9" id="KW-0808">Transferase</keyword>
<dbReference type="Pfam" id="PF02005">
    <property type="entry name" value="TRM"/>
    <property type="match status" value="2"/>
</dbReference>
<dbReference type="InterPro" id="IPR002905">
    <property type="entry name" value="Trm1"/>
</dbReference>
<evidence type="ECO:0000313" key="12">
    <source>
        <dbReference type="Proteomes" id="UP000053831"/>
    </source>
</evidence>
<evidence type="ECO:0000313" key="11">
    <source>
        <dbReference type="EMBL" id="KOS18289.1"/>
    </source>
</evidence>